<sequence length="86" mass="9245">MLLGLDGGRPRWLRPAFGFLLAPAAVARYGTRLVGRAIQVRDDELIAGLWVARLYGYGPGPAADIATTLLARGEFAPFIAGYVLDE</sequence>
<keyword evidence="2" id="KW-1185">Reference proteome</keyword>
<evidence type="ECO:0000313" key="1">
    <source>
        <dbReference type="EMBL" id="CCK25593.1"/>
    </source>
</evidence>
<organism evidence="1 2">
    <name type="scientific">Streptomyces davaonensis (strain DSM 101723 / JCM 4913 / KCC S-0913 / 768)</name>
    <dbReference type="NCBI Taxonomy" id="1214101"/>
    <lineage>
        <taxon>Bacteria</taxon>
        <taxon>Bacillati</taxon>
        <taxon>Actinomycetota</taxon>
        <taxon>Actinomycetes</taxon>
        <taxon>Kitasatosporales</taxon>
        <taxon>Streptomycetaceae</taxon>
        <taxon>Streptomyces</taxon>
    </lineage>
</organism>
<protein>
    <submittedName>
        <fullName evidence="1">Uncharacterized protein</fullName>
    </submittedName>
</protein>
<dbReference type="HOGENOM" id="CLU_2496474_0_0_11"/>
<dbReference type="PATRIC" id="fig|1214101.3.peg.1230"/>
<proteinExistence type="predicted"/>
<reference evidence="1 2" key="1">
    <citation type="journal article" date="2012" name="J. Bacteriol.">
        <title>Genome sequence of the bacterium Streptomyces davawensis JCM 4913 and heterologous production of the unique antibiotic roseoflavin.</title>
        <authorList>
            <person name="Jankowitsch F."/>
            <person name="Schwarz J."/>
            <person name="Ruckert C."/>
            <person name="Gust B."/>
            <person name="Szczepanowski R."/>
            <person name="Blom J."/>
            <person name="Pelzer S."/>
            <person name="Kalinowski J."/>
            <person name="Mack M."/>
        </authorList>
    </citation>
    <scope>NUCLEOTIDE SEQUENCE [LARGE SCALE GENOMIC DNA]</scope>
    <source>
        <strain evidence="2">DSM 101723 / JCM 4913 / KCC S-0913 / 768</strain>
    </source>
</reference>
<accession>K4QX17</accession>
<dbReference type="EMBL" id="HE971709">
    <property type="protein sequence ID" value="CCK25593.1"/>
    <property type="molecule type" value="Genomic_DNA"/>
</dbReference>
<evidence type="ECO:0000313" key="2">
    <source>
        <dbReference type="Proteomes" id="UP000008043"/>
    </source>
</evidence>
<name>K4QX17_STRDJ</name>
<dbReference type="Proteomes" id="UP000008043">
    <property type="component" value="Chromosome"/>
</dbReference>
<dbReference type="AlphaFoldDB" id="K4QX17"/>
<dbReference type="STRING" id="1214101.BN159_1214"/>
<dbReference type="KEGG" id="sdv:BN159_1214"/>
<gene>
    <name evidence="1" type="ORF">BN159_1214</name>
</gene>